<dbReference type="Proteomes" id="UP000199071">
    <property type="component" value="Unassembled WGS sequence"/>
</dbReference>
<dbReference type="EMBL" id="FMXQ01000005">
    <property type="protein sequence ID" value="SDB37258.1"/>
    <property type="molecule type" value="Genomic_DNA"/>
</dbReference>
<keyword evidence="2" id="KW-1185">Reference proteome</keyword>
<dbReference type="RefSeq" id="WP_139167842.1">
    <property type="nucleotide sequence ID" value="NZ_FMXQ01000005.1"/>
</dbReference>
<name>A0A1G6CWP8_9HYPH</name>
<organism evidence="1 2">
    <name type="scientific">Bauldia litoralis</name>
    <dbReference type="NCBI Taxonomy" id="665467"/>
    <lineage>
        <taxon>Bacteria</taxon>
        <taxon>Pseudomonadati</taxon>
        <taxon>Pseudomonadota</taxon>
        <taxon>Alphaproteobacteria</taxon>
        <taxon>Hyphomicrobiales</taxon>
        <taxon>Kaistiaceae</taxon>
        <taxon>Bauldia</taxon>
    </lineage>
</organism>
<proteinExistence type="predicted"/>
<evidence type="ECO:0000313" key="1">
    <source>
        <dbReference type="EMBL" id="SDB37258.1"/>
    </source>
</evidence>
<evidence type="ECO:0000313" key="2">
    <source>
        <dbReference type="Proteomes" id="UP000199071"/>
    </source>
</evidence>
<reference evidence="1 2" key="1">
    <citation type="submission" date="2016-10" db="EMBL/GenBank/DDBJ databases">
        <authorList>
            <person name="de Groot N.N."/>
        </authorList>
    </citation>
    <scope>NUCLEOTIDE SEQUENCE [LARGE SCALE GENOMIC DNA]</scope>
    <source>
        <strain evidence="1 2">ATCC 35022</strain>
    </source>
</reference>
<sequence length="271" mass="29008">MLRFDPAPIFLELAAFLAALRVPPASPMLAVDAVKPHDRHVVRAAVELSACVLTMDAELAVGCQELGLAVTFPWAVVVELGDNAQVREAEVLRLAPLSQRRGIIFARTTPGGWAGMSNVGTFTVVDVENLGRLAFDSSTAMWVFTCSLGFTMRLPYPPAGDQTTVVSVAFNVPGAGHSGSFVLRAGRLGADDKRVVSRSTLKTLAVPFGGMRIGSSQAGTDFWNGYLRHIVTAPTGIQPKTWQAILQVEDAAPNPMSDNALDLALQRLNQR</sequence>
<dbReference type="AlphaFoldDB" id="A0A1G6CWP8"/>
<gene>
    <name evidence="1" type="ORF">SAMN02982931_02846</name>
</gene>
<protein>
    <submittedName>
        <fullName evidence="1">Uncharacterized protein</fullName>
    </submittedName>
</protein>
<accession>A0A1G6CWP8</accession>